<dbReference type="InterPro" id="IPR042196">
    <property type="entry name" value="FHIPEP_4"/>
</dbReference>
<dbReference type="Gene3D" id="1.10.8.540">
    <property type="entry name" value="FHIPEP family, domain 3"/>
    <property type="match status" value="1"/>
</dbReference>
<dbReference type="InterPro" id="IPR042193">
    <property type="entry name" value="FHIPEP_3"/>
</dbReference>
<organism evidence="11 12">
    <name type="scientific">Burkholderia pseudomallei (strain 1710b)</name>
    <dbReference type="NCBI Taxonomy" id="320372"/>
    <lineage>
        <taxon>Bacteria</taxon>
        <taxon>Pseudomonadati</taxon>
        <taxon>Pseudomonadota</taxon>
        <taxon>Betaproteobacteria</taxon>
        <taxon>Burkholderiales</taxon>
        <taxon>Burkholderiaceae</taxon>
        <taxon>Burkholderia</taxon>
        <taxon>pseudomallei group</taxon>
    </lineage>
</organism>
<evidence type="ECO:0000256" key="10">
    <source>
        <dbReference type="SAM" id="Phobius"/>
    </source>
</evidence>
<proteinExistence type="inferred from homology"/>
<feature type="transmembrane region" description="Helical" evidence="10">
    <location>
        <begin position="741"/>
        <end position="766"/>
    </location>
</feature>
<dbReference type="Pfam" id="PF00771">
    <property type="entry name" value="FHIPEP"/>
    <property type="match status" value="1"/>
</dbReference>
<keyword evidence="6 10" id="KW-0812">Transmembrane</keyword>
<feature type="compositionally biased region" description="Basic and acidic residues" evidence="9">
    <location>
        <begin position="416"/>
        <end position="425"/>
    </location>
</feature>
<keyword evidence="3" id="KW-0813">Transport</keyword>
<feature type="transmembrane region" description="Helical" evidence="10">
    <location>
        <begin position="866"/>
        <end position="892"/>
    </location>
</feature>
<name>Q3JKR5_BURP1</name>
<dbReference type="Gene3D" id="3.40.30.60">
    <property type="entry name" value="FHIPEP family, domain 1"/>
    <property type="match status" value="1"/>
</dbReference>
<evidence type="ECO:0000256" key="7">
    <source>
        <dbReference type="ARBA" id="ARBA00022989"/>
    </source>
</evidence>
<evidence type="ECO:0000313" key="11">
    <source>
        <dbReference type="EMBL" id="ABA51789.1"/>
    </source>
</evidence>
<dbReference type="InterPro" id="IPR042194">
    <property type="entry name" value="FHIPEP_1"/>
</dbReference>
<sequence length="1327" mass="145607">MRSSSSETQILLMRERGLRIEAARRIRARRLACRACSVAARRRDRRRQLPDARALRVLLREQHVVLPLERAHERDRLRGAAGGQHFVGGEPPFGIALDLQREREQRLAVDRVRRAVRDLRERARRVVPVAERDLQHAVEHVGGRQLRREHAQRVDQQADVVGIGGRAVERAAEREVGGVDQSVQRRVAASQVGRPGFVHGVRSVSPRRRRMTLREKAYGPQGSSAPGAGARRCEARAPDAKHGARFASGGAASARRARGARRAANVRGISDSRRKRGDGRRENRRAHREEAEEGAREGPGRQEQGHRRRDDARGRDRRAHGVRIDAHGRPLARGSHRARLRARRAHPAGDARRAARSRRERRADDAAVRRRRDRRGHRVAGAAGGLPDHARARDAEVRRDQSDGGHQADLLAEVAARAREDDRQGARARVRGMEDDDLAVSARRRERVRSDAAARARAVDGADEAARHRVGRRRGARGGRLQDRTRDVRSREPDDEGGSQARAQGERRRSAHEGRAPPARARDCDERAAAAAGRPGERARRQPDALRGRDPLCARRASAAAGHREGRRRRRARAAPPRARARRADRRQSERRARAVPRRARRVDSRRAVRDGGRDPALGRVPLGRARGRRRFLREVVMTLKSLKLPAGGEVGITVLVVAIVSLMILPLPPEVIDVLLGVNIAISVTLLMVTMYVGSIVSLSVFPSILLFTTLYRLSLNIASTKSILLHANAGDIIESFGELVVGGNLVVGLVVFLIITIVQFIVIAKGSERVAEVGARFTLDAMPGKQMSIDADLRANILTPDEARRKRATLAKESQLHGGMDGAMKFVKGDAIAGLIITLVNIVAGIAIGVMYHGMTAGDAANRFSILSVGDAMVSQIPSLLISVAAGVMITRVADDHDDGDGTSLGSEIARQLGGSHRALYFAAVLLIGFAAVPGFPAALFVLLSGMLAFAGYRLQKGARRTTARGEPVIALQRAGAKSSTPSILPRAPLFTCAIGVRVAPDLVARLAPAALDRAFDEERAKLQEEQGLPFPGITLWTSDALPASTCEILMRDVPQARLELPADQTMLPDAASDPALAGRCTKRGPAGGLAESYWIDDKAVPAGARAWRAEQVVAHETIALLRRNAHLFLGIQEAQWILDQLGVDYPGLVAEVQKALPTQRIADVLRRLLEEHIPIRNARDIMESLVAWGPKEKDMLMLAEYVRGDLSRYLAYRAARGARQLPAVLLDMAVEQHIRQSIKQTPAGNFLALPPEQVRYLVDSVASFVGEAPRDDVALVTSMDVRRYTRRMIEARLDWLPVYSYQELGDQVQLQPVGRVTMPTAAHA</sequence>
<dbReference type="Proteomes" id="UP000002700">
    <property type="component" value="Chromosome II"/>
</dbReference>
<keyword evidence="4" id="KW-1003">Cell membrane</keyword>
<feature type="compositionally biased region" description="Basic and acidic residues" evidence="9">
    <location>
        <begin position="504"/>
        <end position="528"/>
    </location>
</feature>
<feature type="transmembrane region" description="Helical" evidence="10">
    <location>
        <begin position="833"/>
        <end position="854"/>
    </location>
</feature>
<dbReference type="Gene3D" id="3.40.50.12790">
    <property type="entry name" value="FHIPEP family, domain 4"/>
    <property type="match status" value="1"/>
</dbReference>
<evidence type="ECO:0000256" key="4">
    <source>
        <dbReference type="ARBA" id="ARBA00022475"/>
    </source>
</evidence>
<dbReference type="PROSITE" id="PS00994">
    <property type="entry name" value="FHIPEP"/>
    <property type="match status" value="1"/>
</dbReference>
<dbReference type="NCBIfam" id="TIGR01399">
    <property type="entry name" value="hrcV"/>
    <property type="match status" value="1"/>
</dbReference>
<comment type="similarity">
    <text evidence="2">Belongs to the FHIPEP (flagella/HR/invasion proteins export pore) family.</text>
</comment>
<dbReference type="GO" id="GO:0009306">
    <property type="term" value="P:protein secretion"/>
    <property type="evidence" value="ECO:0007669"/>
    <property type="project" value="InterPro"/>
</dbReference>
<evidence type="ECO:0000256" key="8">
    <source>
        <dbReference type="ARBA" id="ARBA00023136"/>
    </source>
</evidence>
<feature type="compositionally biased region" description="Low complexity" evidence="9">
    <location>
        <begin position="218"/>
        <end position="230"/>
    </location>
</feature>
<evidence type="ECO:0000256" key="5">
    <source>
        <dbReference type="ARBA" id="ARBA00022519"/>
    </source>
</evidence>
<dbReference type="InterPro" id="IPR025505">
    <property type="entry name" value="FHIPEP_CS"/>
</dbReference>
<evidence type="ECO:0000256" key="1">
    <source>
        <dbReference type="ARBA" id="ARBA00004429"/>
    </source>
</evidence>
<evidence type="ECO:0000256" key="2">
    <source>
        <dbReference type="ARBA" id="ARBA00008835"/>
    </source>
</evidence>
<accession>Q3JKR5</accession>
<feature type="compositionally biased region" description="Basic and acidic residues" evidence="9">
    <location>
        <begin position="287"/>
        <end position="314"/>
    </location>
</feature>
<feature type="compositionally biased region" description="Basic residues" evidence="9">
    <location>
        <begin position="369"/>
        <end position="378"/>
    </location>
</feature>
<feature type="compositionally biased region" description="Basic and acidic residues" evidence="9">
    <location>
        <begin position="231"/>
        <end position="242"/>
    </location>
</feature>
<keyword evidence="8 10" id="KW-0472">Membrane</keyword>
<protein>
    <submittedName>
        <fullName evidence="11">Type III secretion inner membrane protein SctV</fullName>
    </submittedName>
</protein>
<feature type="compositionally biased region" description="Basic residues" evidence="9">
    <location>
        <begin position="334"/>
        <end position="346"/>
    </location>
</feature>
<dbReference type="EnsemblBacteria" id="ABA51789">
    <property type="protein sequence ID" value="ABA51789"/>
    <property type="gene ID" value="BURPS1710b_A0679"/>
</dbReference>
<dbReference type="InterPro" id="IPR006302">
    <property type="entry name" value="T3SS_HrcV"/>
</dbReference>
<evidence type="ECO:0000256" key="9">
    <source>
        <dbReference type="SAM" id="MobiDB-lite"/>
    </source>
</evidence>
<dbReference type="KEGG" id="bpm:BURPS1710b_A0679"/>
<feature type="transmembrane region" description="Helical" evidence="10">
    <location>
        <begin position="675"/>
        <end position="694"/>
    </location>
</feature>
<feature type="region of interest" description="Disordered" evidence="9">
    <location>
        <begin position="198"/>
        <end position="620"/>
    </location>
</feature>
<feature type="compositionally biased region" description="Basic and acidic residues" evidence="9">
    <location>
        <begin position="602"/>
        <end position="614"/>
    </location>
</feature>
<dbReference type="PANTHER" id="PTHR30161:SF2">
    <property type="entry name" value="INVASION PROTEIN INVA"/>
    <property type="match status" value="1"/>
</dbReference>
<dbReference type="GO" id="GO:0005886">
    <property type="term" value="C:plasma membrane"/>
    <property type="evidence" value="ECO:0007669"/>
    <property type="project" value="UniProtKB-SubCell"/>
</dbReference>
<dbReference type="PRINTS" id="PR00949">
    <property type="entry name" value="TYPE3IMAPROT"/>
</dbReference>
<feature type="compositionally biased region" description="Basic residues" evidence="9">
    <location>
        <begin position="565"/>
        <end position="585"/>
    </location>
</feature>
<keyword evidence="5" id="KW-0997">Cell inner membrane</keyword>
<dbReference type="HOGENOM" id="CLU_259340_0_0_4"/>
<comment type="subcellular location">
    <subcellularLocation>
        <location evidence="1">Cell inner membrane</location>
        <topology evidence="1">Multi-pass membrane protein</topology>
    </subcellularLocation>
</comment>
<feature type="transmembrane region" description="Helical" evidence="10">
    <location>
        <begin position="651"/>
        <end position="668"/>
    </location>
</feature>
<evidence type="ECO:0000313" key="12">
    <source>
        <dbReference type="Proteomes" id="UP000002700"/>
    </source>
</evidence>
<dbReference type="EMBL" id="CP000125">
    <property type="protein sequence ID" value="ABA51789.1"/>
    <property type="molecule type" value="Genomic_DNA"/>
</dbReference>
<evidence type="ECO:0000256" key="6">
    <source>
        <dbReference type="ARBA" id="ARBA00022692"/>
    </source>
</evidence>
<feature type="compositionally biased region" description="Basic and acidic residues" evidence="9">
    <location>
        <begin position="388"/>
        <end position="403"/>
    </location>
</feature>
<gene>
    <name evidence="11" type="primary">sctV</name>
    <name evidence="11" type="ordered locus">BURPS1710b_A0679</name>
</gene>
<evidence type="ECO:0000256" key="3">
    <source>
        <dbReference type="ARBA" id="ARBA00022448"/>
    </source>
</evidence>
<feature type="compositionally biased region" description="Low complexity" evidence="9">
    <location>
        <begin position="245"/>
        <end position="254"/>
    </location>
</feature>
<reference evidence="11 12" key="1">
    <citation type="submission" date="2005-09" db="EMBL/GenBank/DDBJ databases">
        <authorList>
            <person name="Woods D.E."/>
            <person name="Nierman W.C."/>
        </authorList>
    </citation>
    <scope>NUCLEOTIDE SEQUENCE [LARGE SCALE GENOMIC DNA]</scope>
    <source>
        <strain evidence="11 12">1710b</strain>
    </source>
</reference>
<dbReference type="PANTHER" id="PTHR30161">
    <property type="entry name" value="FLAGELLAR EXPORT PROTEIN, MEMBRANE FLHA SUBUNIT-RELATED"/>
    <property type="match status" value="1"/>
</dbReference>
<feature type="compositionally biased region" description="Basic and acidic residues" evidence="9">
    <location>
        <begin position="448"/>
        <end position="467"/>
    </location>
</feature>
<feature type="compositionally biased region" description="Basic residues" evidence="9">
    <location>
        <begin position="468"/>
        <end position="477"/>
    </location>
</feature>
<feature type="compositionally biased region" description="Basic and acidic residues" evidence="9">
    <location>
        <begin position="480"/>
        <end position="492"/>
    </location>
</feature>
<keyword evidence="7 10" id="KW-1133">Transmembrane helix</keyword>
<dbReference type="InterPro" id="IPR001712">
    <property type="entry name" value="T3SS_FHIPEP"/>
</dbReference>
<feature type="transmembrane region" description="Helical" evidence="10">
    <location>
        <begin position="922"/>
        <end position="953"/>
    </location>
</feature>
<feature type="compositionally biased region" description="Basic residues" evidence="9">
    <location>
        <begin position="273"/>
        <end position="286"/>
    </location>
</feature>
<feature type="compositionally biased region" description="Basic and acidic residues" evidence="9">
    <location>
        <begin position="535"/>
        <end position="553"/>
    </location>
</feature>